<dbReference type="GeneID" id="28544377"/>
<keyword evidence="3" id="KW-1185">Reference proteome</keyword>
<evidence type="ECO:0000313" key="2">
    <source>
        <dbReference type="EMBL" id="ANZ90237.1"/>
    </source>
</evidence>
<protein>
    <submittedName>
        <fullName evidence="2">E4 protein</fullName>
    </submittedName>
</protein>
<accession>A0A1B2K204</accession>
<name>A0A1B2K204_9PAPI</name>
<feature type="region of interest" description="Disordered" evidence="1">
    <location>
        <begin position="108"/>
        <end position="249"/>
    </location>
</feature>
<feature type="compositionally biased region" description="Basic and acidic residues" evidence="1">
    <location>
        <begin position="165"/>
        <end position="227"/>
    </location>
</feature>
<evidence type="ECO:0000256" key="1">
    <source>
        <dbReference type="SAM" id="MobiDB-lite"/>
    </source>
</evidence>
<dbReference type="KEGG" id="vg:28544377"/>
<gene>
    <name evidence="2" type="primary">E4</name>
</gene>
<organism evidence="2 3">
    <name type="scientific">Bos taurus papillomavirus 16</name>
    <dbReference type="NCBI Taxonomy" id="1887214"/>
    <lineage>
        <taxon>Viruses</taxon>
        <taxon>Monodnaviria</taxon>
        <taxon>Shotokuvirae</taxon>
        <taxon>Cossaviricota</taxon>
        <taxon>Papovaviricetes</taxon>
        <taxon>Zurhausenvirales</taxon>
        <taxon>Papillomaviridae</taxon>
        <taxon>Firstpapillomavirinae</taxon>
        <taxon>Dyokappapapillomavirus</taxon>
        <taxon>Dyokappapapillomavirus 3</taxon>
    </lineage>
</organism>
<dbReference type="EMBL" id="KU519391">
    <property type="protein sequence ID" value="ANZ90237.1"/>
    <property type="molecule type" value="Genomic_DNA"/>
</dbReference>
<reference evidence="2 3" key="1">
    <citation type="submission" date="2016-01" db="EMBL/GenBank/DDBJ databases">
        <title>How many papillomavirus species can be undetected in fibropapillomas?</title>
        <authorList>
            <person name="Daudt C."/>
            <person name="Chaves da Silva F.R."/>
            <person name="Streck A.F."/>
            <person name="Weber M.N."/>
            <person name="Cibulski S.P."/>
            <person name="Canal C.W."/>
        </authorList>
    </citation>
    <scope>NUCLEOTIDE SEQUENCE [LARGE SCALE GENOMIC DNA]</scope>
</reference>
<dbReference type="RefSeq" id="YP_009272584.1">
    <property type="nucleotide sequence ID" value="NC_030796.1"/>
</dbReference>
<feature type="compositionally biased region" description="Acidic residues" evidence="1">
    <location>
        <begin position="152"/>
        <end position="164"/>
    </location>
</feature>
<dbReference type="Proteomes" id="UP000171261">
    <property type="component" value="Segment"/>
</dbReference>
<proteinExistence type="predicted"/>
<sequence length="249" mass="28096">MTACKLTACTTQHGHTFIMRQKVAGLKLRGKWIIMDAIMRMETLAYIIRGLRTMLKDIAKIWSGKCIIKPMFFLLLPLSAPPATPGVEVSLTLQVDHYPNNIRCHWTIRLPPGEQQPTETPITTETSETGPRTPSTEPPSTDIPSSEPVEIIIEEEPDEDEEDYKAEKDTDPEKKGDPDKKTDNSPKHRRGPVKDDSDTDSDHPEKGNHNHDPEKPQLPPSKEETPLKKKRTSDNYPNEGPRRTPPRGQ</sequence>
<feature type="compositionally biased region" description="Low complexity" evidence="1">
    <location>
        <begin position="111"/>
        <end position="131"/>
    </location>
</feature>
<feature type="compositionally biased region" description="Low complexity" evidence="1">
    <location>
        <begin position="142"/>
        <end position="151"/>
    </location>
</feature>
<evidence type="ECO:0000313" key="3">
    <source>
        <dbReference type="Proteomes" id="UP000171261"/>
    </source>
</evidence>